<evidence type="ECO:0000256" key="1">
    <source>
        <dbReference type="ARBA" id="ARBA00022723"/>
    </source>
</evidence>
<keyword evidence="1 6" id="KW-0479">Metal-binding</keyword>
<dbReference type="PROSITE" id="PS01215">
    <property type="entry name" value="MRP"/>
    <property type="match status" value="1"/>
</dbReference>
<keyword evidence="4 6" id="KW-0408">Iron</keyword>
<dbReference type="GO" id="GO:0140663">
    <property type="term" value="F:ATP-dependent FeS chaperone activity"/>
    <property type="evidence" value="ECO:0007669"/>
    <property type="project" value="InterPro"/>
</dbReference>
<gene>
    <name evidence="7" type="ORF">HMPREF0367_00206</name>
</gene>
<evidence type="ECO:0000313" key="7">
    <source>
        <dbReference type="EMBL" id="ERK47015.1"/>
    </source>
</evidence>
<dbReference type="AlphaFoldDB" id="U2P948"/>
<evidence type="ECO:0000256" key="4">
    <source>
        <dbReference type="ARBA" id="ARBA00023004"/>
    </source>
</evidence>
<evidence type="ECO:0000256" key="6">
    <source>
        <dbReference type="HAMAP-Rule" id="MF_02040"/>
    </source>
</evidence>
<comment type="caution">
    <text evidence="7">The sequence shown here is derived from an EMBL/GenBank/DDBJ whole genome shotgun (WGS) entry which is preliminary data.</text>
</comment>
<dbReference type="SUPFAM" id="SSF52540">
    <property type="entry name" value="P-loop containing nucleoside triphosphate hydrolases"/>
    <property type="match status" value="1"/>
</dbReference>
<dbReference type="EMBL" id="AWVI01000011">
    <property type="protein sequence ID" value="ERK47015.1"/>
    <property type="molecule type" value="Genomic_DNA"/>
</dbReference>
<dbReference type="GO" id="GO:0016226">
    <property type="term" value="P:iron-sulfur cluster assembly"/>
    <property type="evidence" value="ECO:0007669"/>
    <property type="project" value="InterPro"/>
</dbReference>
<keyword evidence="3 6" id="KW-0067">ATP-binding</keyword>
<keyword evidence="5 6" id="KW-0411">Iron-sulfur</keyword>
<organism evidence="7 8">
    <name type="scientific">Faecalitalea cylindroides ATCC 27803</name>
    <dbReference type="NCBI Taxonomy" id="649755"/>
    <lineage>
        <taxon>Bacteria</taxon>
        <taxon>Bacillati</taxon>
        <taxon>Bacillota</taxon>
        <taxon>Erysipelotrichia</taxon>
        <taxon>Erysipelotrichales</taxon>
        <taxon>Erysipelotrichaceae</taxon>
        <taxon>Faecalitalea</taxon>
    </lineage>
</organism>
<sequence length="293" mass="32470">MIMHFKVLRRRRTINMSCEGCPNHGNCNKDASTCSVETNPKNNIKKIIAVMSGKGGVGKSTITVMLAKAMAKKGLKVGIMDADITGPSIPRLLDAADEQAYATKDNEIIPIVTEEGIKIMSLNYLMKNESDPVIWRGPVIAGVVKQFYTDVLWEELDVLLIDMPPGTGDVALTIMQSLPVQGIVMVSTPQPMVSMIVSKAVHMCQQLQVPVLGVIENMAYLDCPNCNERIEFYETGELHQFFDETGLKLYGTLPMLDLIRDINKYGSYTGKQKEVADSYMSDIADEVWQDVNE</sequence>
<dbReference type="InterPro" id="IPR033756">
    <property type="entry name" value="YlxH/NBP35"/>
</dbReference>
<protein>
    <recommendedName>
        <fullName evidence="6">Iron-sulfur cluster carrier protein</fullName>
    </recommendedName>
</protein>
<dbReference type="InterPro" id="IPR044304">
    <property type="entry name" value="NUBPL-like"/>
</dbReference>
<reference evidence="7 8" key="1">
    <citation type="submission" date="2013-06" db="EMBL/GenBank/DDBJ databases">
        <authorList>
            <person name="Weinstock G."/>
            <person name="Sodergren E."/>
            <person name="Lobos E.A."/>
            <person name="Fulton L."/>
            <person name="Fulton R."/>
            <person name="Courtney L."/>
            <person name="Fronick C."/>
            <person name="O'Laughlin M."/>
            <person name="Godfrey J."/>
            <person name="Wilson R.M."/>
            <person name="Miner T."/>
            <person name="Farmer C."/>
            <person name="Delehaunty K."/>
            <person name="Cordes M."/>
            <person name="Minx P."/>
            <person name="Tomlinson C."/>
            <person name="Chen J."/>
            <person name="Wollam A."/>
            <person name="Pepin K.H."/>
            <person name="Bhonagiri V."/>
            <person name="Zhang X."/>
            <person name="Warren W."/>
            <person name="Mitreva M."/>
            <person name="Mardis E.R."/>
            <person name="Wilson R.K."/>
        </authorList>
    </citation>
    <scope>NUCLEOTIDE SEQUENCE [LARGE SCALE GENOMIC DNA]</scope>
    <source>
        <strain evidence="7 8">ATCC 27803</strain>
    </source>
</reference>
<dbReference type="InterPro" id="IPR027417">
    <property type="entry name" value="P-loop_NTPase"/>
</dbReference>
<dbReference type="PATRIC" id="fig|649755.3.peg.187"/>
<comment type="similarity">
    <text evidence="6">Belongs to the Mrp/NBP35 ATP-binding proteins family.</text>
</comment>
<evidence type="ECO:0000256" key="5">
    <source>
        <dbReference type="ARBA" id="ARBA00023014"/>
    </source>
</evidence>
<accession>U2P948</accession>
<dbReference type="GO" id="GO:0016887">
    <property type="term" value="F:ATP hydrolysis activity"/>
    <property type="evidence" value="ECO:0007669"/>
    <property type="project" value="UniProtKB-UniRule"/>
</dbReference>
<proteinExistence type="inferred from homology"/>
<dbReference type="HAMAP" id="MF_02040">
    <property type="entry name" value="Mrp_NBP35"/>
    <property type="match status" value="1"/>
</dbReference>
<dbReference type="GO" id="GO:0051539">
    <property type="term" value="F:4 iron, 4 sulfur cluster binding"/>
    <property type="evidence" value="ECO:0007669"/>
    <property type="project" value="TreeGrafter"/>
</dbReference>
<dbReference type="CDD" id="cd02037">
    <property type="entry name" value="Mrp_NBP35"/>
    <property type="match status" value="1"/>
</dbReference>
<evidence type="ECO:0000256" key="3">
    <source>
        <dbReference type="ARBA" id="ARBA00022840"/>
    </source>
</evidence>
<evidence type="ECO:0000313" key="8">
    <source>
        <dbReference type="Proteomes" id="UP000016658"/>
    </source>
</evidence>
<comment type="function">
    <text evidence="6">Binds and transfers iron-sulfur (Fe-S) clusters to target apoproteins. Can hydrolyze ATP.</text>
</comment>
<dbReference type="GO" id="GO:0005524">
    <property type="term" value="F:ATP binding"/>
    <property type="evidence" value="ECO:0007669"/>
    <property type="project" value="UniProtKB-UniRule"/>
</dbReference>
<dbReference type="HOGENOM" id="CLU_024839_0_2_9"/>
<dbReference type="Pfam" id="PF10609">
    <property type="entry name" value="ParA"/>
    <property type="match status" value="1"/>
</dbReference>
<name>U2P948_9FIRM</name>
<keyword evidence="6" id="KW-0378">Hydrolase</keyword>
<dbReference type="Proteomes" id="UP000016658">
    <property type="component" value="Unassembled WGS sequence"/>
</dbReference>
<comment type="subunit">
    <text evidence="6">Homodimer.</text>
</comment>
<dbReference type="InterPro" id="IPR019591">
    <property type="entry name" value="Mrp/NBP35_ATP-bd"/>
</dbReference>
<dbReference type="PANTHER" id="PTHR42961:SF2">
    <property type="entry name" value="IRON-SULFUR PROTEIN NUBPL"/>
    <property type="match status" value="1"/>
</dbReference>
<dbReference type="FunFam" id="3.40.50.300:FF:001119">
    <property type="entry name" value="Iron-sulfur cluster carrier protein"/>
    <property type="match status" value="1"/>
</dbReference>
<keyword evidence="2 6" id="KW-0547">Nucleotide-binding</keyword>
<evidence type="ECO:0000256" key="2">
    <source>
        <dbReference type="ARBA" id="ARBA00022741"/>
    </source>
</evidence>
<feature type="binding site" evidence="6">
    <location>
        <begin position="53"/>
        <end position="60"/>
    </location>
    <ligand>
        <name>ATP</name>
        <dbReference type="ChEBI" id="CHEBI:30616"/>
    </ligand>
</feature>
<dbReference type="PANTHER" id="PTHR42961">
    <property type="entry name" value="IRON-SULFUR PROTEIN NUBPL"/>
    <property type="match status" value="1"/>
</dbReference>
<dbReference type="Gene3D" id="3.40.50.300">
    <property type="entry name" value="P-loop containing nucleotide triphosphate hydrolases"/>
    <property type="match status" value="1"/>
</dbReference>
<dbReference type="GO" id="GO:0046872">
    <property type="term" value="F:metal ion binding"/>
    <property type="evidence" value="ECO:0007669"/>
    <property type="project" value="UniProtKB-KW"/>
</dbReference>
<dbReference type="InterPro" id="IPR000808">
    <property type="entry name" value="Mrp-like_CS"/>
</dbReference>